<organism evidence="4 5">
    <name type="scientific">Rhodopseudomonas pentothenatexigens</name>
    <dbReference type="NCBI Taxonomy" id="999699"/>
    <lineage>
        <taxon>Bacteria</taxon>
        <taxon>Pseudomonadati</taxon>
        <taxon>Pseudomonadota</taxon>
        <taxon>Alphaproteobacteria</taxon>
        <taxon>Hyphomicrobiales</taxon>
        <taxon>Nitrobacteraceae</taxon>
        <taxon>Rhodopseudomonas</taxon>
    </lineage>
</organism>
<dbReference type="InterPro" id="IPR007159">
    <property type="entry name" value="SpoVT-AbrB_dom"/>
</dbReference>
<dbReference type="GO" id="GO:0003677">
    <property type="term" value="F:DNA binding"/>
    <property type="evidence" value="ECO:0007669"/>
    <property type="project" value="InterPro"/>
</dbReference>
<dbReference type="InterPro" id="IPR037914">
    <property type="entry name" value="SpoVT-AbrB_sf"/>
</dbReference>
<dbReference type="PANTHER" id="PTHR40516">
    <property type="entry name" value="ANTITOXIN CHPS-RELATED"/>
    <property type="match status" value="1"/>
</dbReference>
<evidence type="ECO:0000259" key="2">
    <source>
        <dbReference type="SMART" id="SM00966"/>
    </source>
</evidence>
<evidence type="ECO:0000313" key="4">
    <source>
        <dbReference type="EMBL" id="SSW91209.1"/>
    </source>
</evidence>
<accession>A0A336JSY3</accession>
<feature type="region of interest" description="Disordered" evidence="1">
    <location>
        <begin position="65"/>
        <end position="116"/>
    </location>
</feature>
<evidence type="ECO:0000256" key="1">
    <source>
        <dbReference type="SAM" id="MobiDB-lite"/>
    </source>
</evidence>
<dbReference type="OrthoDB" id="9795766at2"/>
<feature type="domain" description="SpoVT-AbrB" evidence="2">
    <location>
        <begin position="6"/>
        <end position="52"/>
    </location>
</feature>
<dbReference type="Pfam" id="PF04014">
    <property type="entry name" value="MazE_antitoxin"/>
    <property type="match status" value="1"/>
</dbReference>
<dbReference type="EMBL" id="QRDT01000010">
    <property type="protein sequence ID" value="RED34540.1"/>
    <property type="molecule type" value="Genomic_DNA"/>
</dbReference>
<dbReference type="RefSeq" id="WP_114358255.1">
    <property type="nucleotide sequence ID" value="NZ_QRDT01000010.1"/>
</dbReference>
<dbReference type="AlphaFoldDB" id="A0A336JSY3"/>
<dbReference type="SUPFAM" id="SSF89447">
    <property type="entry name" value="AbrB/MazE/MraZ-like"/>
    <property type="match status" value="1"/>
</dbReference>
<gene>
    <name evidence="3" type="ORF">BJ125_110180</name>
    <name evidence="4" type="ORF">SAMN05892882_110180</name>
</gene>
<dbReference type="GO" id="GO:0097351">
    <property type="term" value="F:toxin sequestering activity"/>
    <property type="evidence" value="ECO:0007669"/>
    <property type="project" value="InterPro"/>
</dbReference>
<proteinExistence type="predicted"/>
<dbReference type="PANTHER" id="PTHR40516:SF1">
    <property type="entry name" value="ANTITOXIN CHPS-RELATED"/>
    <property type="match status" value="1"/>
</dbReference>
<reference evidence="3 6" key="2">
    <citation type="submission" date="2018-07" db="EMBL/GenBank/DDBJ databases">
        <title>Genomic Encyclopedia of Archaeal and Bacterial Type Strains, Phase II (KMG-II): from individual species to whole genera.</title>
        <authorList>
            <person name="Goeker M."/>
        </authorList>
    </citation>
    <scope>NUCLEOTIDE SEQUENCE [LARGE SCALE GENOMIC DNA]</scope>
    <source>
        <strain evidence="3 6">JA575</strain>
    </source>
</reference>
<protein>
    <submittedName>
        <fullName evidence="4">Antitoxin MazE</fullName>
    </submittedName>
</protein>
<evidence type="ECO:0000313" key="5">
    <source>
        <dbReference type="Proteomes" id="UP000252631"/>
    </source>
</evidence>
<sequence length="116" mass="12896">MKVKVAKWGNSLGVRLPRAAAQSVGVTDGSELDLTLEADGFRLRKPVKTSARRLAEMLDETKRRGLKPPDLVDWGRDRGSEIIDDDYSRGLIGPGPDGTPMRIVSPEKRDARSRRR</sequence>
<dbReference type="Proteomes" id="UP000256343">
    <property type="component" value="Unassembled WGS sequence"/>
</dbReference>
<reference evidence="4 5" key="1">
    <citation type="submission" date="2017-08" db="EMBL/GenBank/DDBJ databases">
        <authorList>
            <person name="de Groot N.N."/>
        </authorList>
    </citation>
    <scope>NUCLEOTIDE SEQUENCE [LARGE SCALE GENOMIC DNA]</scope>
    <source>
        <strain evidence="4 5">JA575</strain>
    </source>
</reference>
<evidence type="ECO:0000313" key="3">
    <source>
        <dbReference type="EMBL" id="RED34540.1"/>
    </source>
</evidence>
<name>A0A336JSY3_9BRAD</name>
<dbReference type="Gene3D" id="2.10.260.10">
    <property type="match status" value="1"/>
</dbReference>
<dbReference type="Proteomes" id="UP000252631">
    <property type="component" value="Unassembled WGS sequence"/>
</dbReference>
<evidence type="ECO:0000313" key="6">
    <source>
        <dbReference type="Proteomes" id="UP000256343"/>
    </source>
</evidence>
<dbReference type="InterPro" id="IPR039052">
    <property type="entry name" value="Antitox_PemI-like"/>
</dbReference>
<dbReference type="SMART" id="SM00966">
    <property type="entry name" value="SpoVT_AbrB"/>
    <property type="match status" value="1"/>
</dbReference>
<dbReference type="EMBL" id="UFQQ01000010">
    <property type="protein sequence ID" value="SSW91209.1"/>
    <property type="molecule type" value="Genomic_DNA"/>
</dbReference>
<keyword evidence="6" id="KW-1185">Reference proteome</keyword>